<dbReference type="InterPro" id="IPR013830">
    <property type="entry name" value="SGNH_hydro"/>
</dbReference>
<dbReference type="GO" id="GO:0004806">
    <property type="term" value="F:triacylglycerol lipase activity"/>
    <property type="evidence" value="ECO:0007669"/>
    <property type="project" value="UniProtKB-EC"/>
</dbReference>
<dbReference type="PANTHER" id="PTHR30383:SF5">
    <property type="entry name" value="SGNH HYDROLASE-TYPE ESTERASE DOMAIN-CONTAINING PROTEIN"/>
    <property type="match status" value="1"/>
</dbReference>
<dbReference type="EC" id="3.1.1.3" evidence="2"/>
<dbReference type="InterPro" id="IPR051532">
    <property type="entry name" value="Ester_Hydrolysis_Enzymes"/>
</dbReference>
<proteinExistence type="evidence at transcript level"/>
<reference evidence="2" key="1">
    <citation type="journal article" date="2020" name="J. Biochem.">
        <title>Purification, biochemical and molecular study of lipase producing from a newly thermoalkaliphilic Aeribacillus pallidus for oily wastewater treatment.</title>
        <authorList>
            <person name="Ktata A"/>
            <person name="Krayem N"/>
            <person name="Aloulou A"/>
            <person name="Bezzine S"/>
            <person name="Sayari A"/>
            <person name="Chamkha M"/>
            <person name="Karray A."/>
        </authorList>
    </citation>
    <scope>NUCLEOTIDE SEQUENCE</scope>
    <source>
        <strain evidence="2">VP3</strain>
    </source>
</reference>
<sequence>MAVESRRPSVIRPGLFSVEAAADRRRREFDHHNEAILHKQVPIDVVFFGDSITHWWDVSTYFGRSGRVVVNRGIGGDTSEYARRRFAADVLQLKPKYAVILIGVNNTWALDAWHPEERRTAEQICEEVVADVESMLKAAHEHGIVPILCSILPTRIDRYARNEERNRLIVRINGGLKDLAGRLNVIYVDYHTALADADGVTLQEGLADDGLHPHVLGYDIMAAVLRETLAGHGIDL</sequence>
<evidence type="ECO:0000313" key="2">
    <source>
        <dbReference type="EMBL" id="QOY43865.1"/>
    </source>
</evidence>
<dbReference type="SUPFAM" id="SSF52266">
    <property type="entry name" value="SGNH hydrolase"/>
    <property type="match status" value="1"/>
</dbReference>
<dbReference type="AlphaFoldDB" id="A0A872ZSM6"/>
<dbReference type="PANTHER" id="PTHR30383">
    <property type="entry name" value="THIOESTERASE 1/PROTEASE 1/LYSOPHOSPHOLIPASE L1"/>
    <property type="match status" value="1"/>
</dbReference>
<dbReference type="Gene3D" id="3.40.50.1110">
    <property type="entry name" value="SGNH hydrolase"/>
    <property type="match status" value="1"/>
</dbReference>
<name>A0A872ZSM6_9BACI</name>
<accession>A0A872ZSM6</accession>
<dbReference type="InterPro" id="IPR036514">
    <property type="entry name" value="SGNH_hydro_sf"/>
</dbReference>
<organism evidence="2">
    <name type="scientific">Aeribacillus pallidus</name>
    <dbReference type="NCBI Taxonomy" id="33936"/>
    <lineage>
        <taxon>Bacteria</taxon>
        <taxon>Bacillati</taxon>
        <taxon>Bacillota</taxon>
        <taxon>Bacilli</taxon>
        <taxon>Bacillales</taxon>
        <taxon>Bacillaceae</taxon>
        <taxon>Aeribacillus</taxon>
    </lineage>
</organism>
<dbReference type="Pfam" id="PF13472">
    <property type="entry name" value="Lipase_GDSL_2"/>
    <property type="match status" value="1"/>
</dbReference>
<keyword evidence="2" id="KW-0378">Hydrolase</keyword>
<protein>
    <submittedName>
        <fullName evidence="2">Lipase</fullName>
        <ecNumber evidence="2">3.1.1.3</ecNumber>
    </submittedName>
</protein>
<dbReference type="GO" id="GO:0004622">
    <property type="term" value="F:phosphatidylcholine lysophospholipase activity"/>
    <property type="evidence" value="ECO:0007669"/>
    <property type="project" value="TreeGrafter"/>
</dbReference>
<evidence type="ECO:0000259" key="1">
    <source>
        <dbReference type="Pfam" id="PF13472"/>
    </source>
</evidence>
<dbReference type="EMBL" id="MT683425">
    <property type="protein sequence ID" value="QOY43865.1"/>
    <property type="molecule type" value="mRNA"/>
</dbReference>
<feature type="domain" description="SGNH hydrolase-type esterase" evidence="1">
    <location>
        <begin position="47"/>
        <end position="220"/>
    </location>
</feature>